<accession>A0ABV9KCJ7</accession>
<dbReference type="EMBL" id="JBHSGI010000002">
    <property type="protein sequence ID" value="MFC4667655.1"/>
    <property type="molecule type" value="Genomic_DNA"/>
</dbReference>
<evidence type="ECO:0000313" key="2">
    <source>
        <dbReference type="Proteomes" id="UP001595973"/>
    </source>
</evidence>
<dbReference type="InterPro" id="IPR021352">
    <property type="entry name" value="DUF2971"/>
</dbReference>
<evidence type="ECO:0000313" key="1">
    <source>
        <dbReference type="EMBL" id="MFC4667655.1"/>
    </source>
</evidence>
<name>A0ABV9KCJ7_9RHOB</name>
<sequence>MDKKDLSRSVPDRLYKYRSDLSSFTLDVIDRSIRYGEVFFSKCSELNDPFDNLAAIEDSSIKDVLALQRKYFGTKPVISKRRFAELRGQPAKKKSELTALKPSVQMAKVEIYSVRKTLQLQKDNGAIACYSAKRCNLPMWAHYANAGKGLVLAYRYTEKFYKFLDTPVPFPVAYCDRRTKLTTLDVIHFSNQDKKTVEGGDSAANKCFKSIFFEKSSDWSYEDEWRFVLDRGDHGYRKVHCLELSEIIFGPFASCAFVQSVNEVVHGAVPLLRTALDKSEFDLFETPLGSN</sequence>
<protein>
    <submittedName>
        <fullName evidence="1">DUF2971 domain-containing protein</fullName>
    </submittedName>
</protein>
<comment type="caution">
    <text evidence="1">The sequence shown here is derived from an EMBL/GenBank/DDBJ whole genome shotgun (WGS) entry which is preliminary data.</text>
</comment>
<dbReference type="Pfam" id="PF11185">
    <property type="entry name" value="DUF2971"/>
    <property type="match status" value="1"/>
</dbReference>
<gene>
    <name evidence="1" type="ORF">ACFO5X_03750</name>
</gene>
<organism evidence="1 2">
    <name type="scientific">Seohaeicola nanhaiensis</name>
    <dbReference type="NCBI Taxonomy" id="1387282"/>
    <lineage>
        <taxon>Bacteria</taxon>
        <taxon>Pseudomonadati</taxon>
        <taxon>Pseudomonadota</taxon>
        <taxon>Alphaproteobacteria</taxon>
        <taxon>Rhodobacterales</taxon>
        <taxon>Roseobacteraceae</taxon>
        <taxon>Seohaeicola</taxon>
    </lineage>
</organism>
<keyword evidence="2" id="KW-1185">Reference proteome</keyword>
<reference evidence="2" key="1">
    <citation type="journal article" date="2019" name="Int. J. Syst. Evol. Microbiol.">
        <title>The Global Catalogue of Microorganisms (GCM) 10K type strain sequencing project: providing services to taxonomists for standard genome sequencing and annotation.</title>
        <authorList>
            <consortium name="The Broad Institute Genomics Platform"/>
            <consortium name="The Broad Institute Genome Sequencing Center for Infectious Disease"/>
            <person name="Wu L."/>
            <person name="Ma J."/>
        </authorList>
    </citation>
    <scope>NUCLEOTIDE SEQUENCE [LARGE SCALE GENOMIC DNA]</scope>
    <source>
        <strain evidence="2">CGMCC 4.7283</strain>
    </source>
</reference>
<dbReference type="Proteomes" id="UP001595973">
    <property type="component" value="Unassembled WGS sequence"/>
</dbReference>
<proteinExistence type="predicted"/>